<dbReference type="Gene3D" id="3.30.565.10">
    <property type="entry name" value="Histidine kinase-like ATPase, C-terminal domain"/>
    <property type="match status" value="1"/>
</dbReference>
<dbReference type="GO" id="GO:0003677">
    <property type="term" value="F:DNA binding"/>
    <property type="evidence" value="ECO:0007669"/>
    <property type="project" value="UniProtKB-KW"/>
</dbReference>
<dbReference type="PANTHER" id="PTHR43214">
    <property type="entry name" value="TWO-COMPONENT RESPONSE REGULATOR"/>
    <property type="match status" value="1"/>
</dbReference>
<dbReference type="InterPro" id="IPR011006">
    <property type="entry name" value="CheY-like_superfamily"/>
</dbReference>
<keyword evidence="4" id="KW-0804">Transcription</keyword>
<dbReference type="PRINTS" id="PR00038">
    <property type="entry name" value="HTHLUXR"/>
</dbReference>
<dbReference type="InterPro" id="IPR036890">
    <property type="entry name" value="HATPase_C_sf"/>
</dbReference>
<feature type="domain" description="HTH luxR-type" evidence="7">
    <location>
        <begin position="542"/>
        <end position="607"/>
    </location>
</feature>
<dbReference type="CDD" id="cd16917">
    <property type="entry name" value="HATPase_UhpB-NarQ-NarX-like"/>
    <property type="match status" value="1"/>
</dbReference>
<keyword evidence="10" id="KW-1185">Reference proteome</keyword>
<evidence type="ECO:0000313" key="9">
    <source>
        <dbReference type="EMBL" id="OAB41982.1"/>
    </source>
</evidence>
<protein>
    <recommendedName>
        <fullName evidence="11">Histidine kinase</fullName>
    </recommendedName>
</protein>
<dbReference type="SMART" id="SM00448">
    <property type="entry name" value="REC"/>
    <property type="match status" value="1"/>
</dbReference>
<dbReference type="InterPro" id="IPR000792">
    <property type="entry name" value="Tscrpt_reg_LuxR_C"/>
</dbReference>
<dbReference type="SUPFAM" id="SSF52172">
    <property type="entry name" value="CheY-like"/>
    <property type="match status" value="1"/>
</dbReference>
<dbReference type="PROSITE" id="PS50043">
    <property type="entry name" value="HTH_LUXR_2"/>
    <property type="match status" value="1"/>
</dbReference>
<dbReference type="Gene3D" id="1.20.5.1930">
    <property type="match status" value="1"/>
</dbReference>
<dbReference type="SUPFAM" id="SSF46894">
    <property type="entry name" value="C-terminal effector domain of the bipartite response regulators"/>
    <property type="match status" value="1"/>
</dbReference>
<dbReference type="InterPro" id="IPR001789">
    <property type="entry name" value="Sig_transdc_resp-reg_receiver"/>
</dbReference>
<dbReference type="GO" id="GO:0016020">
    <property type="term" value="C:membrane"/>
    <property type="evidence" value="ECO:0007669"/>
    <property type="project" value="InterPro"/>
</dbReference>
<dbReference type="Pfam" id="PF00196">
    <property type="entry name" value="GerE"/>
    <property type="match status" value="1"/>
</dbReference>
<dbReference type="AlphaFoldDB" id="A0A168KGQ9"/>
<organism evidence="9 10">
    <name type="scientific">Paenibacillus glacialis</name>
    <dbReference type="NCBI Taxonomy" id="494026"/>
    <lineage>
        <taxon>Bacteria</taxon>
        <taxon>Bacillati</taxon>
        <taxon>Bacillota</taxon>
        <taxon>Bacilli</taxon>
        <taxon>Bacillales</taxon>
        <taxon>Paenibacillaceae</taxon>
        <taxon>Paenibacillus</taxon>
    </lineage>
</organism>
<keyword evidence="6" id="KW-1133">Transmembrane helix</keyword>
<dbReference type="PROSITE" id="PS00622">
    <property type="entry name" value="HTH_LUXR_1"/>
    <property type="match status" value="1"/>
</dbReference>
<accession>A0A168KGQ9</accession>
<gene>
    <name evidence="9" type="ORF">PGLA_14255</name>
</gene>
<evidence type="ECO:0008006" key="11">
    <source>
        <dbReference type="Google" id="ProtNLM"/>
    </source>
</evidence>
<dbReference type="SMART" id="SM00421">
    <property type="entry name" value="HTH_LUXR"/>
    <property type="match status" value="1"/>
</dbReference>
<name>A0A168KGQ9_9BACL</name>
<dbReference type="PROSITE" id="PS50110">
    <property type="entry name" value="RESPONSE_REGULATORY"/>
    <property type="match status" value="1"/>
</dbReference>
<dbReference type="GO" id="GO:0000155">
    <property type="term" value="F:phosphorelay sensor kinase activity"/>
    <property type="evidence" value="ECO:0007669"/>
    <property type="project" value="InterPro"/>
</dbReference>
<evidence type="ECO:0000259" key="8">
    <source>
        <dbReference type="PROSITE" id="PS50110"/>
    </source>
</evidence>
<evidence type="ECO:0000256" key="6">
    <source>
        <dbReference type="SAM" id="Phobius"/>
    </source>
</evidence>
<dbReference type="InterPro" id="IPR011712">
    <property type="entry name" value="Sig_transdc_His_kin_sub3_dim/P"/>
</dbReference>
<feature type="domain" description="Response regulatory" evidence="8">
    <location>
        <begin position="394"/>
        <end position="510"/>
    </location>
</feature>
<keyword evidence="3" id="KW-0238">DNA-binding</keyword>
<keyword evidence="1 5" id="KW-0597">Phosphoprotein</keyword>
<dbReference type="EMBL" id="LVJH01000025">
    <property type="protein sequence ID" value="OAB41982.1"/>
    <property type="molecule type" value="Genomic_DNA"/>
</dbReference>
<dbReference type="InterPro" id="IPR058245">
    <property type="entry name" value="NreC/VraR/RcsB-like_REC"/>
</dbReference>
<dbReference type="PANTHER" id="PTHR43214:SF24">
    <property type="entry name" value="TRANSCRIPTIONAL REGULATORY PROTEIN NARL-RELATED"/>
    <property type="match status" value="1"/>
</dbReference>
<keyword evidence="2" id="KW-0805">Transcription regulation</keyword>
<dbReference type="GO" id="GO:0046983">
    <property type="term" value="F:protein dimerization activity"/>
    <property type="evidence" value="ECO:0007669"/>
    <property type="project" value="InterPro"/>
</dbReference>
<proteinExistence type="predicted"/>
<keyword evidence="6" id="KW-0472">Membrane</keyword>
<dbReference type="GO" id="GO:0006355">
    <property type="term" value="P:regulation of DNA-templated transcription"/>
    <property type="evidence" value="ECO:0007669"/>
    <property type="project" value="InterPro"/>
</dbReference>
<evidence type="ECO:0000256" key="1">
    <source>
        <dbReference type="ARBA" id="ARBA00022553"/>
    </source>
</evidence>
<evidence type="ECO:0000256" key="3">
    <source>
        <dbReference type="ARBA" id="ARBA00023125"/>
    </source>
</evidence>
<feature type="transmembrane region" description="Helical" evidence="6">
    <location>
        <begin position="140"/>
        <end position="158"/>
    </location>
</feature>
<dbReference type="InterPro" id="IPR016032">
    <property type="entry name" value="Sig_transdc_resp-reg_C-effctor"/>
</dbReference>
<evidence type="ECO:0000313" key="10">
    <source>
        <dbReference type="Proteomes" id="UP000076967"/>
    </source>
</evidence>
<dbReference type="STRING" id="494026.PGLA_14255"/>
<dbReference type="Pfam" id="PF07730">
    <property type="entry name" value="HisKA_3"/>
    <property type="match status" value="1"/>
</dbReference>
<keyword evidence="6" id="KW-0812">Transmembrane</keyword>
<comment type="caution">
    <text evidence="9">The sequence shown here is derived from an EMBL/GenBank/DDBJ whole genome shotgun (WGS) entry which is preliminary data.</text>
</comment>
<dbReference type="InterPro" id="IPR039420">
    <property type="entry name" value="WalR-like"/>
</dbReference>
<feature type="transmembrane region" description="Helical" evidence="6">
    <location>
        <begin position="12"/>
        <end position="30"/>
    </location>
</feature>
<evidence type="ECO:0000256" key="5">
    <source>
        <dbReference type="PROSITE-ProRule" id="PRU00169"/>
    </source>
</evidence>
<evidence type="ECO:0000256" key="2">
    <source>
        <dbReference type="ARBA" id="ARBA00023015"/>
    </source>
</evidence>
<dbReference type="InterPro" id="IPR003594">
    <property type="entry name" value="HATPase_dom"/>
</dbReference>
<sequence length="611" mass="69533">MGARRWKWIDWSLFSLHLFWYLSISVYLLANSSRIIDGFNGIHFLIFTLSYVVPQFFWRPNYKNVVGFTLAELLFGGFVTGLLYYWTDHYIDNMSVPMILLGYLATRKVAYWSAPIAILGFPLLGVMFGHQTWVLTMDTVVNHLLLYGIGVGYNVFIMNNRTMKALLDKNKKQYQLIQQYVTQVEALTLKEERNRLAGELHDTVGYAFTSLIMGLEASKALMEMDPNKAGEKMEGILQQARVSVDHIRQQIHQIKPTEENTMLSMHFIDEIRGFSDYSDIQISFKLIGQEIQVPLAIQHVLTRCLQETLTNAVRHGQAKVIIVTLTYEAGQLILTVRDDGCGNHDLTFGFGLSTMQQRLTTVMGGLQINSGMNAGTEIICTVPIKGQLGNNEIRLVIIDDQDLIRESLQIVFMRESDLEVVGLGQNGREAIELCQQLNPNIILLDVQMLEMNGVEATRIIKQQWPHIKIIILTTFEEMGSAKEAISLGAEGYLLKTIHPRDLLSAIRLVYRGGTLMSTEVARQLINLINHSNDVPSENIRLTKTHEYDLTERELQVLKYLSDGDKYRDIAQKLFLSEGTVRNYVSSLYSKLEVNNRTQAMKKAQMHGLVRE</sequence>
<dbReference type="SUPFAM" id="SSF55874">
    <property type="entry name" value="ATPase domain of HSP90 chaperone/DNA topoisomerase II/histidine kinase"/>
    <property type="match status" value="1"/>
</dbReference>
<dbReference type="CDD" id="cd17535">
    <property type="entry name" value="REC_NarL-like"/>
    <property type="match status" value="1"/>
</dbReference>
<feature type="modified residue" description="4-aspartylphosphate" evidence="5">
    <location>
        <position position="445"/>
    </location>
</feature>
<feature type="transmembrane region" description="Helical" evidence="6">
    <location>
        <begin position="42"/>
        <end position="58"/>
    </location>
</feature>
<evidence type="ECO:0000259" key="7">
    <source>
        <dbReference type="PROSITE" id="PS50043"/>
    </source>
</evidence>
<dbReference type="Pfam" id="PF02518">
    <property type="entry name" value="HATPase_c"/>
    <property type="match status" value="1"/>
</dbReference>
<feature type="transmembrane region" description="Helical" evidence="6">
    <location>
        <begin position="65"/>
        <end position="86"/>
    </location>
</feature>
<dbReference type="Pfam" id="PF00072">
    <property type="entry name" value="Response_reg"/>
    <property type="match status" value="1"/>
</dbReference>
<dbReference type="Proteomes" id="UP000076967">
    <property type="component" value="Unassembled WGS sequence"/>
</dbReference>
<dbReference type="CDD" id="cd06170">
    <property type="entry name" value="LuxR_C_like"/>
    <property type="match status" value="1"/>
</dbReference>
<dbReference type="Gene3D" id="3.40.50.2300">
    <property type="match status" value="1"/>
</dbReference>
<feature type="transmembrane region" description="Helical" evidence="6">
    <location>
        <begin position="109"/>
        <end position="128"/>
    </location>
</feature>
<evidence type="ECO:0000256" key="4">
    <source>
        <dbReference type="ARBA" id="ARBA00023163"/>
    </source>
</evidence>
<reference evidence="9 10" key="1">
    <citation type="submission" date="2016-03" db="EMBL/GenBank/DDBJ databases">
        <title>Draft genome sequence of Paenibacillus glacialis DSM 22343.</title>
        <authorList>
            <person name="Shin S.-K."/>
            <person name="Yi H."/>
        </authorList>
    </citation>
    <scope>NUCLEOTIDE SEQUENCE [LARGE SCALE GENOMIC DNA]</scope>
    <source>
        <strain evidence="9 10">DSM 22343</strain>
    </source>
</reference>
<dbReference type="SMART" id="SM00387">
    <property type="entry name" value="HATPase_c"/>
    <property type="match status" value="1"/>
</dbReference>